<dbReference type="PROSITE" id="PS50404">
    <property type="entry name" value="GST_NTER"/>
    <property type="match status" value="1"/>
</dbReference>
<protein>
    <submittedName>
        <fullName evidence="2">Glutathione transferase</fullName>
        <ecNumber evidence="2">2.5.1.18</ecNumber>
    </submittedName>
</protein>
<sequence length="211" mass="23551">MNNARLRLYVDAQYTSPYALSVFVALREKALEFDLQPLDLDAHEQQAQGYAGLSLTQRVPTLEQGGFALSESSAITEYLEEQFAQAPIYPRDARQRARVRQVQAWLRSDLQALRQERSTLVIFYGQKAGPLSAAGEAAARKLIEAAQLLLGDGREYLCGQWSIADIDLALMLNRLILNGDPVPAGLVDYARRQWQHPAVQEWLALSRPALG</sequence>
<dbReference type="SFLD" id="SFLDS00019">
    <property type="entry name" value="Glutathione_Transferase_(cytos"/>
    <property type="match status" value="1"/>
</dbReference>
<dbReference type="KEGG" id="pvw:HU752_011920"/>
<proteinExistence type="predicted"/>
<keyword evidence="2" id="KW-0808">Transferase</keyword>
<evidence type="ECO:0000313" key="3">
    <source>
        <dbReference type="Proteomes" id="UP000634530"/>
    </source>
</evidence>
<gene>
    <name evidence="2" type="primary">yfcF</name>
    <name evidence="2" type="ORF">HU752_011920</name>
</gene>
<dbReference type="SFLD" id="SFLDG00358">
    <property type="entry name" value="Main_(cytGST)"/>
    <property type="match status" value="1"/>
</dbReference>
<dbReference type="GO" id="GO:0004364">
    <property type="term" value="F:glutathione transferase activity"/>
    <property type="evidence" value="ECO:0007669"/>
    <property type="project" value="UniProtKB-EC"/>
</dbReference>
<dbReference type="InterPro" id="IPR004045">
    <property type="entry name" value="Glutathione_S-Trfase_N"/>
</dbReference>
<dbReference type="GO" id="GO:0006559">
    <property type="term" value="P:L-phenylalanine catabolic process"/>
    <property type="evidence" value="ECO:0007669"/>
    <property type="project" value="TreeGrafter"/>
</dbReference>
<dbReference type="AlphaFoldDB" id="A0A9E6TU86"/>
<dbReference type="Pfam" id="PF14834">
    <property type="entry name" value="GST_C_4"/>
    <property type="match status" value="1"/>
</dbReference>
<name>A0A9E6TU86_9PSED</name>
<dbReference type="GO" id="GO:0016034">
    <property type="term" value="F:maleylacetoacetate isomerase activity"/>
    <property type="evidence" value="ECO:0007669"/>
    <property type="project" value="TreeGrafter"/>
</dbReference>
<dbReference type="Pfam" id="PF13409">
    <property type="entry name" value="GST_N_2"/>
    <property type="match status" value="1"/>
</dbReference>
<dbReference type="NCBIfam" id="NF011693">
    <property type="entry name" value="PRK15113.1"/>
    <property type="match status" value="1"/>
</dbReference>
<dbReference type="InterPro" id="IPR034338">
    <property type="entry name" value="GST_4_C"/>
</dbReference>
<dbReference type="PANTHER" id="PTHR42673">
    <property type="entry name" value="MALEYLACETOACETATE ISOMERASE"/>
    <property type="match status" value="1"/>
</dbReference>
<evidence type="ECO:0000259" key="1">
    <source>
        <dbReference type="PROSITE" id="PS50404"/>
    </source>
</evidence>
<feature type="domain" description="GST N-terminal" evidence="1">
    <location>
        <begin position="6"/>
        <end position="87"/>
    </location>
</feature>
<organism evidence="2 3">
    <name type="scientific">Pseudomonas vanderleydeniana</name>
    <dbReference type="NCBI Taxonomy" id="2745495"/>
    <lineage>
        <taxon>Bacteria</taxon>
        <taxon>Pseudomonadati</taxon>
        <taxon>Pseudomonadota</taxon>
        <taxon>Gammaproteobacteria</taxon>
        <taxon>Pseudomonadales</taxon>
        <taxon>Pseudomonadaceae</taxon>
        <taxon>Pseudomonas</taxon>
    </lineage>
</organism>
<dbReference type="Gene3D" id="1.20.1050.10">
    <property type="match status" value="1"/>
</dbReference>
<reference evidence="2 3" key="2">
    <citation type="journal article" date="2021" name="Microorganisms">
        <title>The Ever-Expanding Pseudomonas Genus: Description of 43 New Species and Partition of the Pseudomonas putida Group.</title>
        <authorList>
            <person name="Girard L."/>
            <person name="Lood C."/>
            <person name="Hofte M."/>
            <person name="Vandamme P."/>
            <person name="Rokni-Zadeh H."/>
            <person name="van Noort V."/>
            <person name="Lavigne R."/>
            <person name="De Mot R."/>
        </authorList>
    </citation>
    <scope>NUCLEOTIDE SEQUENCE [LARGE SCALE GENOMIC DNA]</scope>
    <source>
        <strain evidence="2 3">RW8P3</strain>
    </source>
</reference>
<dbReference type="EC" id="2.5.1.18" evidence="2"/>
<dbReference type="PANTHER" id="PTHR42673:SF21">
    <property type="entry name" value="GLUTATHIONE S-TRANSFERASE YFCF"/>
    <property type="match status" value="1"/>
</dbReference>
<dbReference type="SUPFAM" id="SSF52833">
    <property type="entry name" value="Thioredoxin-like"/>
    <property type="match status" value="1"/>
</dbReference>
<dbReference type="InterPro" id="IPR040079">
    <property type="entry name" value="Glutathione_S-Trfase"/>
</dbReference>
<evidence type="ECO:0000313" key="2">
    <source>
        <dbReference type="EMBL" id="QXI30599.1"/>
    </source>
</evidence>
<keyword evidence="3" id="KW-1185">Reference proteome</keyword>
<dbReference type="GO" id="GO:0006749">
    <property type="term" value="P:glutathione metabolic process"/>
    <property type="evidence" value="ECO:0007669"/>
    <property type="project" value="TreeGrafter"/>
</dbReference>
<dbReference type="InterPro" id="IPR036249">
    <property type="entry name" value="Thioredoxin-like_sf"/>
</dbReference>
<dbReference type="Gene3D" id="3.40.30.10">
    <property type="entry name" value="Glutaredoxin"/>
    <property type="match status" value="1"/>
</dbReference>
<dbReference type="InterPro" id="IPR036282">
    <property type="entry name" value="Glutathione-S-Trfase_C_sf"/>
</dbReference>
<reference evidence="2 3" key="1">
    <citation type="journal article" date="2020" name="Microorganisms">
        <title>Reliable Identification of Environmental Pseudomonas Isolates Using the rpoD Gene.</title>
        <authorList>
            <consortium name="The Broad Institute Genome Sequencing Platform"/>
            <person name="Girard L."/>
            <person name="Lood C."/>
            <person name="Rokni-Zadeh H."/>
            <person name="van Noort V."/>
            <person name="Lavigne R."/>
            <person name="De Mot R."/>
        </authorList>
    </citation>
    <scope>NUCLEOTIDE SEQUENCE [LARGE SCALE GENOMIC DNA]</scope>
    <source>
        <strain evidence="2 3">RW8P3</strain>
    </source>
</reference>
<dbReference type="SUPFAM" id="SSF47616">
    <property type="entry name" value="GST C-terminal domain-like"/>
    <property type="match status" value="1"/>
</dbReference>
<dbReference type="EMBL" id="CP077093">
    <property type="protein sequence ID" value="QXI30599.1"/>
    <property type="molecule type" value="Genomic_DNA"/>
</dbReference>
<dbReference type="Proteomes" id="UP000634530">
    <property type="component" value="Chromosome"/>
</dbReference>
<dbReference type="CDD" id="cd00570">
    <property type="entry name" value="GST_N_family"/>
    <property type="match status" value="1"/>
</dbReference>
<dbReference type="RefSeq" id="WP_186680469.1">
    <property type="nucleotide sequence ID" value="NZ_CP077093.1"/>
</dbReference>
<dbReference type="CDD" id="cd03195">
    <property type="entry name" value="GST_C_4"/>
    <property type="match status" value="1"/>
</dbReference>
<accession>A0A9E6TU86</accession>